<dbReference type="Pfam" id="PF00005">
    <property type="entry name" value="ABC_tran"/>
    <property type="match status" value="2"/>
</dbReference>
<evidence type="ECO:0000313" key="6">
    <source>
        <dbReference type="EMBL" id="GIJ65586.1"/>
    </source>
</evidence>
<sequence length="542" mass="57395">MSGQIMLKKVSVGFGARRVLSEVTLTVAAGDRIGIVAPNGVGKSTLLKVLAGDLPPESGEVVRAPATATVLRLAQEPVIEGAESLRDHLARRTGVSQAQQRMDAAAQALADARPEGADYGAALDDWLALGGADFDERAAAVIADLGLPDDLLHRGATALSGGQKARLALAAVLLAQPDLLLLDEPTNDLDDDGLKRLEQRVLSIPAGLVVVSHDRAFLAAAVRTVVEIDEFTGQIAEYSGGWDSYVAEREAARVRAVEARAGYESERATLVERARTKREWARSGAQRAARGATDPDKHVRHHHIQGAQRSGAGAAKADRAIERLDADAPEDVREPWKLQLSIGVAPRAGAVVVDLTAAVVARGSVTLGPFDLTVGWAERIRLAGPNGSGKTTLVDAIMGREPLRAGTRYAGPSVVFGELDQSRRLFATDEPLVDVVRAQVPGLEAADARTLLAKFRLAGDAALRPAAGLSPGERTRAALALLQARGVNALVLDEPTNHLDLEAIEQLELALADYPGTLIIVTHDRRLAEAVQVDRVVDIRTL</sequence>
<dbReference type="Proteomes" id="UP000635606">
    <property type="component" value="Unassembled WGS sequence"/>
</dbReference>
<evidence type="ECO:0000256" key="4">
    <source>
        <dbReference type="SAM" id="MobiDB-lite"/>
    </source>
</evidence>
<evidence type="ECO:0000256" key="1">
    <source>
        <dbReference type="ARBA" id="ARBA00022737"/>
    </source>
</evidence>
<dbReference type="InterPro" id="IPR003439">
    <property type="entry name" value="ABC_transporter-like_ATP-bd"/>
</dbReference>
<evidence type="ECO:0000313" key="7">
    <source>
        <dbReference type="Proteomes" id="UP000635606"/>
    </source>
</evidence>
<dbReference type="InterPro" id="IPR017871">
    <property type="entry name" value="ABC_transporter-like_CS"/>
</dbReference>
<dbReference type="InterPro" id="IPR003593">
    <property type="entry name" value="AAA+_ATPase"/>
</dbReference>
<keyword evidence="2" id="KW-0547">Nucleotide-binding</keyword>
<dbReference type="InterPro" id="IPR050611">
    <property type="entry name" value="ABCF"/>
</dbReference>
<dbReference type="CDD" id="cd03221">
    <property type="entry name" value="ABCF_EF-3"/>
    <property type="match status" value="1"/>
</dbReference>
<dbReference type="GO" id="GO:0016887">
    <property type="term" value="F:ATP hydrolysis activity"/>
    <property type="evidence" value="ECO:0007669"/>
    <property type="project" value="InterPro"/>
</dbReference>
<dbReference type="PANTHER" id="PTHR19211">
    <property type="entry name" value="ATP-BINDING TRANSPORT PROTEIN-RELATED"/>
    <property type="match status" value="1"/>
</dbReference>
<dbReference type="InterPro" id="IPR027417">
    <property type="entry name" value="P-loop_NTPase"/>
</dbReference>
<proteinExistence type="predicted"/>
<dbReference type="GO" id="GO:0005524">
    <property type="term" value="F:ATP binding"/>
    <property type="evidence" value="ECO:0007669"/>
    <property type="project" value="UniProtKB-KW"/>
</dbReference>
<dbReference type="PROSITE" id="PS00211">
    <property type="entry name" value="ABC_TRANSPORTER_1"/>
    <property type="match status" value="1"/>
</dbReference>
<protein>
    <submittedName>
        <fullName evidence="6">ABC transporter ATP-binding protein</fullName>
    </submittedName>
</protein>
<name>A0A8J3ZQ98_9ACTN</name>
<comment type="caution">
    <text evidence="6">The sequence shown here is derived from an EMBL/GenBank/DDBJ whole genome shotgun (WGS) entry which is preliminary data.</text>
</comment>
<feature type="domain" description="ABC transporter" evidence="5">
    <location>
        <begin position="5"/>
        <end position="258"/>
    </location>
</feature>
<feature type="region of interest" description="Disordered" evidence="4">
    <location>
        <begin position="281"/>
        <end position="316"/>
    </location>
</feature>
<dbReference type="SMART" id="SM00382">
    <property type="entry name" value="AAA"/>
    <property type="match status" value="2"/>
</dbReference>
<reference evidence="6" key="1">
    <citation type="submission" date="2021-01" db="EMBL/GenBank/DDBJ databases">
        <title>Whole genome shotgun sequence of Virgisporangium ochraceum NBRC 16418.</title>
        <authorList>
            <person name="Komaki H."/>
            <person name="Tamura T."/>
        </authorList>
    </citation>
    <scope>NUCLEOTIDE SEQUENCE</scope>
    <source>
        <strain evidence="6">NBRC 16418</strain>
    </source>
</reference>
<dbReference type="RefSeq" id="WP_203925592.1">
    <property type="nucleotide sequence ID" value="NZ_BOPH01000006.1"/>
</dbReference>
<keyword evidence="3 6" id="KW-0067">ATP-binding</keyword>
<evidence type="ECO:0000259" key="5">
    <source>
        <dbReference type="PROSITE" id="PS50893"/>
    </source>
</evidence>
<dbReference type="AlphaFoldDB" id="A0A8J3ZQ98"/>
<dbReference type="PROSITE" id="PS50893">
    <property type="entry name" value="ABC_TRANSPORTER_2"/>
    <property type="match status" value="1"/>
</dbReference>
<dbReference type="PANTHER" id="PTHR19211:SF123">
    <property type="entry name" value="ABC TRANSPORTER"/>
    <property type="match status" value="1"/>
</dbReference>
<accession>A0A8J3ZQ98</accession>
<evidence type="ECO:0000256" key="2">
    <source>
        <dbReference type="ARBA" id="ARBA00022741"/>
    </source>
</evidence>
<organism evidence="6 7">
    <name type="scientific">Virgisporangium ochraceum</name>
    <dbReference type="NCBI Taxonomy" id="65505"/>
    <lineage>
        <taxon>Bacteria</taxon>
        <taxon>Bacillati</taxon>
        <taxon>Actinomycetota</taxon>
        <taxon>Actinomycetes</taxon>
        <taxon>Micromonosporales</taxon>
        <taxon>Micromonosporaceae</taxon>
        <taxon>Virgisporangium</taxon>
    </lineage>
</organism>
<dbReference type="SUPFAM" id="SSF52540">
    <property type="entry name" value="P-loop containing nucleoside triphosphate hydrolases"/>
    <property type="match status" value="2"/>
</dbReference>
<keyword evidence="7" id="KW-1185">Reference proteome</keyword>
<dbReference type="FunFam" id="3.40.50.300:FF:000011">
    <property type="entry name" value="Putative ABC transporter ATP-binding component"/>
    <property type="match status" value="1"/>
</dbReference>
<dbReference type="Gene3D" id="3.40.50.300">
    <property type="entry name" value="P-loop containing nucleotide triphosphate hydrolases"/>
    <property type="match status" value="2"/>
</dbReference>
<dbReference type="EMBL" id="BOPH01000006">
    <property type="protein sequence ID" value="GIJ65586.1"/>
    <property type="molecule type" value="Genomic_DNA"/>
</dbReference>
<keyword evidence="1" id="KW-0677">Repeat</keyword>
<evidence type="ECO:0000256" key="3">
    <source>
        <dbReference type="ARBA" id="ARBA00022840"/>
    </source>
</evidence>
<feature type="compositionally biased region" description="Low complexity" evidence="4">
    <location>
        <begin position="282"/>
        <end position="292"/>
    </location>
</feature>
<gene>
    <name evidence="6" type="ORF">Voc01_005030</name>
</gene>